<sequence length="526" mass="58395">MELSIEQGRLRGCVGTDIKGSNFLKFKGIPYARPPLGDLRFKAPQPPEKWAGVLDASKEGDASYHCDVVRENIMVGSENCLVLNVYTRKLGDGKNLRPVMVWIHGGGFVWGSGSEELYGPDFLMTEDIVYVTINYRLGMLGFLNFEDPSLGVPGNAGFKDMIMGLKWVQRNISAFGGDPNNVTIFGESAGGASVHLLTLSPLAKGLFHKAIVQSACALNPGARGTKGARHIAKALNLEGADDKTVLEHLKTKTFAEIFEIQKKIVDPLVANEIRPFGPVVESGDKKAAFLTQEPYEIILSGNFNQVPVMIGFTSREGMLAQMFKDCRKDFSVQDHIPWTFGYSKEEAKAVTTTVKKFYFGNEEPSADNVVKAFDLASDVFFLYGIHKAVGAQYSRSKAPIYVYEMTIETELNFFKNLLKITEPGVCHADDIGYLFNHFVTPKITPGSAADIGRSRFVKLWTNFAKFGNPTPDQNDKLLKTVWKPVTKPEIDVLDIGTDLKMVSNPYRERIQFWEKLYSESPAGRNK</sequence>
<dbReference type="InterPro" id="IPR029058">
    <property type="entry name" value="AB_hydrolase_fold"/>
</dbReference>
<dbReference type="STRING" id="7070.D2A578"/>
<evidence type="ECO:0000256" key="5">
    <source>
        <dbReference type="ARBA" id="ARBA00023180"/>
    </source>
</evidence>
<reference evidence="8 9" key="1">
    <citation type="journal article" date="2008" name="Nature">
        <title>The genome of the model beetle and pest Tribolium castaneum.</title>
        <authorList>
            <consortium name="Tribolium Genome Sequencing Consortium"/>
            <person name="Richards S."/>
            <person name="Gibbs R.A."/>
            <person name="Weinstock G.M."/>
            <person name="Brown S.J."/>
            <person name="Denell R."/>
            <person name="Beeman R.W."/>
            <person name="Gibbs R."/>
            <person name="Beeman R.W."/>
            <person name="Brown S.J."/>
            <person name="Bucher G."/>
            <person name="Friedrich M."/>
            <person name="Grimmelikhuijzen C.J."/>
            <person name="Klingler M."/>
            <person name="Lorenzen M."/>
            <person name="Richards S."/>
            <person name="Roth S."/>
            <person name="Schroder R."/>
            <person name="Tautz D."/>
            <person name="Zdobnov E.M."/>
            <person name="Muzny D."/>
            <person name="Gibbs R.A."/>
            <person name="Weinstock G.M."/>
            <person name="Attaway T."/>
            <person name="Bell S."/>
            <person name="Buhay C.J."/>
            <person name="Chandrabose M.N."/>
            <person name="Chavez D."/>
            <person name="Clerk-Blankenburg K.P."/>
            <person name="Cree A."/>
            <person name="Dao M."/>
            <person name="Davis C."/>
            <person name="Chacko J."/>
            <person name="Dinh H."/>
            <person name="Dugan-Rocha S."/>
            <person name="Fowler G."/>
            <person name="Garner T.T."/>
            <person name="Garnes J."/>
            <person name="Gnirke A."/>
            <person name="Hawes A."/>
            <person name="Hernandez J."/>
            <person name="Hines S."/>
            <person name="Holder M."/>
            <person name="Hume J."/>
            <person name="Jhangiani S.N."/>
            <person name="Joshi V."/>
            <person name="Khan Z.M."/>
            <person name="Jackson L."/>
            <person name="Kovar C."/>
            <person name="Kowis A."/>
            <person name="Lee S."/>
            <person name="Lewis L.R."/>
            <person name="Margolis J."/>
            <person name="Morgan M."/>
            <person name="Nazareth L.V."/>
            <person name="Nguyen N."/>
            <person name="Okwuonu G."/>
            <person name="Parker D."/>
            <person name="Richards S."/>
            <person name="Ruiz S.J."/>
            <person name="Santibanez J."/>
            <person name="Savard J."/>
            <person name="Scherer S.E."/>
            <person name="Schneider B."/>
            <person name="Sodergren E."/>
            <person name="Tautz D."/>
            <person name="Vattahil S."/>
            <person name="Villasana D."/>
            <person name="White C.S."/>
            <person name="Wright R."/>
            <person name="Park Y."/>
            <person name="Beeman R.W."/>
            <person name="Lord J."/>
            <person name="Oppert B."/>
            <person name="Lorenzen M."/>
            <person name="Brown S."/>
            <person name="Wang L."/>
            <person name="Savard J."/>
            <person name="Tautz D."/>
            <person name="Richards S."/>
            <person name="Weinstock G."/>
            <person name="Gibbs R.A."/>
            <person name="Liu Y."/>
            <person name="Worley K."/>
            <person name="Weinstock G."/>
            <person name="Elsik C.G."/>
            <person name="Reese J.T."/>
            <person name="Elhaik E."/>
            <person name="Landan G."/>
            <person name="Graur D."/>
            <person name="Arensburger P."/>
            <person name="Atkinson P."/>
            <person name="Beeman R.W."/>
            <person name="Beidler J."/>
            <person name="Brown S.J."/>
            <person name="Demuth J.P."/>
            <person name="Drury D.W."/>
            <person name="Du Y.Z."/>
            <person name="Fujiwara H."/>
            <person name="Lorenzen M."/>
            <person name="Maselli V."/>
            <person name="Osanai M."/>
            <person name="Park Y."/>
            <person name="Robertson H.M."/>
            <person name="Tu Z."/>
            <person name="Wang J.J."/>
            <person name="Wang S."/>
            <person name="Richards S."/>
            <person name="Song H."/>
            <person name="Zhang L."/>
            <person name="Sodergren E."/>
            <person name="Werner D."/>
            <person name="Stanke M."/>
            <person name="Morgenstern B."/>
            <person name="Solovyev V."/>
            <person name="Kosarev P."/>
            <person name="Brown G."/>
            <person name="Chen H.C."/>
            <person name="Ermolaeva O."/>
            <person name="Hlavina W."/>
            <person name="Kapustin Y."/>
            <person name="Kiryutin B."/>
            <person name="Kitts P."/>
            <person name="Maglott D."/>
            <person name="Pruitt K."/>
            <person name="Sapojnikov V."/>
            <person name="Souvorov A."/>
            <person name="Mackey A.J."/>
            <person name="Waterhouse R.M."/>
            <person name="Wyder S."/>
            <person name="Zdobnov E.M."/>
            <person name="Zdobnov E.M."/>
            <person name="Wyder S."/>
            <person name="Kriventseva E.V."/>
            <person name="Kadowaki T."/>
            <person name="Bork P."/>
            <person name="Aranda M."/>
            <person name="Bao R."/>
            <person name="Beermann A."/>
            <person name="Berns N."/>
            <person name="Bolognesi R."/>
            <person name="Bonneton F."/>
            <person name="Bopp D."/>
            <person name="Brown S.J."/>
            <person name="Bucher G."/>
            <person name="Butts T."/>
            <person name="Chaumot A."/>
            <person name="Denell R.E."/>
            <person name="Ferrier D.E."/>
            <person name="Friedrich M."/>
            <person name="Gordon C.M."/>
            <person name="Jindra M."/>
            <person name="Klingler M."/>
            <person name="Lan Q."/>
            <person name="Lattorff H.M."/>
            <person name="Laudet V."/>
            <person name="von Levetsow C."/>
            <person name="Liu Z."/>
            <person name="Lutz R."/>
            <person name="Lynch J.A."/>
            <person name="da Fonseca R.N."/>
            <person name="Posnien N."/>
            <person name="Reuter R."/>
            <person name="Roth S."/>
            <person name="Savard J."/>
            <person name="Schinko J.B."/>
            <person name="Schmitt C."/>
            <person name="Schoppmeier M."/>
            <person name="Schroder R."/>
            <person name="Shippy T.D."/>
            <person name="Simonnet F."/>
            <person name="Marques-Souza H."/>
            <person name="Tautz D."/>
            <person name="Tomoyasu Y."/>
            <person name="Trauner J."/>
            <person name="Van der Zee M."/>
            <person name="Vervoort M."/>
            <person name="Wittkopp N."/>
            <person name="Wimmer E.A."/>
            <person name="Yang X."/>
            <person name="Jones A.K."/>
            <person name="Sattelle D.B."/>
            <person name="Ebert P.R."/>
            <person name="Nelson D."/>
            <person name="Scott J.G."/>
            <person name="Beeman R.W."/>
            <person name="Muthukrishnan S."/>
            <person name="Kramer K.J."/>
            <person name="Arakane Y."/>
            <person name="Beeman R.W."/>
            <person name="Zhu Q."/>
            <person name="Hogenkamp D."/>
            <person name="Dixit R."/>
            <person name="Oppert B."/>
            <person name="Jiang H."/>
            <person name="Zou Z."/>
            <person name="Marshall J."/>
            <person name="Elpidina E."/>
            <person name="Vinokurov K."/>
            <person name="Oppert C."/>
            <person name="Zou Z."/>
            <person name="Evans J."/>
            <person name="Lu Z."/>
            <person name="Zhao P."/>
            <person name="Sumathipala N."/>
            <person name="Altincicek B."/>
            <person name="Vilcinskas A."/>
            <person name="Williams M."/>
            <person name="Hultmark D."/>
            <person name="Hetru C."/>
            <person name="Jiang H."/>
            <person name="Grimmelikhuijzen C.J."/>
            <person name="Hauser F."/>
            <person name="Cazzamali G."/>
            <person name="Williamson M."/>
            <person name="Park Y."/>
            <person name="Li B."/>
            <person name="Tanaka Y."/>
            <person name="Predel R."/>
            <person name="Neupert S."/>
            <person name="Schachtner J."/>
            <person name="Verleyen P."/>
            <person name="Raible F."/>
            <person name="Bork P."/>
            <person name="Friedrich M."/>
            <person name="Walden K.K."/>
            <person name="Robertson H.M."/>
            <person name="Angeli S."/>
            <person name="Foret S."/>
            <person name="Bucher G."/>
            <person name="Schuetz S."/>
            <person name="Maleszka R."/>
            <person name="Wimmer E.A."/>
            <person name="Beeman R.W."/>
            <person name="Lorenzen M."/>
            <person name="Tomoyasu Y."/>
            <person name="Miller S.C."/>
            <person name="Grossmann D."/>
            <person name="Bucher G."/>
        </authorList>
    </citation>
    <scope>NUCLEOTIDE SEQUENCE [LARGE SCALE GENOMIC DNA]</scope>
    <source>
        <strain evidence="8 9">Georgia GA2</strain>
    </source>
</reference>
<name>D2A578_TRICA</name>
<dbReference type="eggNOG" id="KOG1516">
    <property type="taxonomic scope" value="Eukaryota"/>
</dbReference>
<evidence type="ECO:0000256" key="2">
    <source>
        <dbReference type="ARBA" id="ARBA00022487"/>
    </source>
</evidence>
<dbReference type="HOGENOM" id="CLU_006586_13_2_1"/>
<dbReference type="InterPro" id="IPR002018">
    <property type="entry name" value="CarbesteraseB"/>
</dbReference>
<evidence type="ECO:0000256" key="4">
    <source>
        <dbReference type="ARBA" id="ARBA00023157"/>
    </source>
</evidence>
<comment type="similarity">
    <text evidence="1 6">Belongs to the type-B carboxylesterase/lipase family.</text>
</comment>
<dbReference type="InterPro" id="IPR019826">
    <property type="entry name" value="Carboxylesterase_B_AS"/>
</dbReference>
<dbReference type="PANTHER" id="PTHR43142:SF1">
    <property type="entry name" value="CARBOXYLIC ESTER HYDROLASE"/>
    <property type="match status" value="1"/>
</dbReference>
<dbReference type="InParanoid" id="D2A578"/>
<evidence type="ECO:0000256" key="1">
    <source>
        <dbReference type="ARBA" id="ARBA00005964"/>
    </source>
</evidence>
<keyword evidence="9" id="KW-1185">Reference proteome</keyword>
<dbReference type="OMA" id="ITSTEMC"/>
<evidence type="ECO:0000313" key="8">
    <source>
        <dbReference type="EMBL" id="EFA05116.1"/>
    </source>
</evidence>
<evidence type="ECO:0000256" key="6">
    <source>
        <dbReference type="RuleBase" id="RU361235"/>
    </source>
</evidence>
<dbReference type="PANTHER" id="PTHR43142">
    <property type="entry name" value="CARBOXYLIC ESTER HYDROLASE"/>
    <property type="match status" value="1"/>
</dbReference>
<reference evidence="8 9" key="2">
    <citation type="journal article" date="2010" name="Nucleic Acids Res.">
        <title>BeetleBase in 2010: revisions to provide comprehensive genomic information for Tribolium castaneum.</title>
        <authorList>
            <person name="Kim H.S."/>
            <person name="Murphy T."/>
            <person name="Xia J."/>
            <person name="Caragea D."/>
            <person name="Park Y."/>
            <person name="Beeman R.W."/>
            <person name="Lorenzen M.D."/>
            <person name="Butcher S."/>
            <person name="Manak J.R."/>
            <person name="Brown S.J."/>
        </authorList>
    </citation>
    <scope>GENOME REANNOTATION</scope>
    <source>
        <strain evidence="8 9">Georgia GA2</strain>
    </source>
</reference>
<keyword evidence="5" id="KW-0325">Glycoprotein</keyword>
<dbReference type="PhylomeDB" id="D2A578"/>
<dbReference type="Pfam" id="PF00135">
    <property type="entry name" value="COesterase"/>
    <property type="match status" value="1"/>
</dbReference>
<dbReference type="EC" id="3.1.1.-" evidence="6"/>
<protein>
    <recommendedName>
        <fullName evidence="6">Carboxylic ester hydrolase</fullName>
        <ecNumber evidence="6">3.1.1.-</ecNumber>
    </recommendedName>
</protein>
<dbReference type="EMBL" id="KQ971361">
    <property type="protein sequence ID" value="EFA05116.1"/>
    <property type="molecule type" value="Genomic_DNA"/>
</dbReference>
<feature type="domain" description="Carboxylesterase type B" evidence="7">
    <location>
        <begin position="3"/>
        <end position="513"/>
    </location>
</feature>
<evidence type="ECO:0000256" key="3">
    <source>
        <dbReference type="ARBA" id="ARBA00022801"/>
    </source>
</evidence>
<evidence type="ECO:0000259" key="7">
    <source>
        <dbReference type="Pfam" id="PF00135"/>
    </source>
</evidence>
<dbReference type="GO" id="GO:0052689">
    <property type="term" value="F:carboxylic ester hydrolase activity"/>
    <property type="evidence" value="ECO:0007669"/>
    <property type="project" value="UniProtKB-KW"/>
</dbReference>
<keyword evidence="4" id="KW-1015">Disulfide bond</keyword>
<gene>
    <name evidence="8" type="primary">AUGUSTUS-3.0.2_15229</name>
    <name evidence="8" type="ORF">TcasGA2_TC015229</name>
</gene>
<keyword evidence="3 6" id="KW-0378">Hydrolase</keyword>
<accession>D2A578</accession>
<dbReference type="ESTHER" id="trica-d2a578">
    <property type="family name" value="Carb_B_Arthropoda"/>
</dbReference>
<dbReference type="Proteomes" id="UP000007266">
    <property type="component" value="Linkage group 8"/>
</dbReference>
<evidence type="ECO:0000313" key="9">
    <source>
        <dbReference type="Proteomes" id="UP000007266"/>
    </source>
</evidence>
<dbReference type="SUPFAM" id="SSF53474">
    <property type="entry name" value="alpha/beta-Hydrolases"/>
    <property type="match status" value="1"/>
</dbReference>
<keyword evidence="2" id="KW-0719">Serine esterase</keyword>
<organism evidence="8 9">
    <name type="scientific">Tribolium castaneum</name>
    <name type="common">Red flour beetle</name>
    <dbReference type="NCBI Taxonomy" id="7070"/>
    <lineage>
        <taxon>Eukaryota</taxon>
        <taxon>Metazoa</taxon>
        <taxon>Ecdysozoa</taxon>
        <taxon>Arthropoda</taxon>
        <taxon>Hexapoda</taxon>
        <taxon>Insecta</taxon>
        <taxon>Pterygota</taxon>
        <taxon>Neoptera</taxon>
        <taxon>Endopterygota</taxon>
        <taxon>Coleoptera</taxon>
        <taxon>Polyphaga</taxon>
        <taxon>Cucujiformia</taxon>
        <taxon>Tenebrionidae</taxon>
        <taxon>Tenebrionidae incertae sedis</taxon>
        <taxon>Tribolium</taxon>
    </lineage>
</organism>
<proteinExistence type="inferred from homology"/>
<dbReference type="Gene3D" id="3.40.50.1820">
    <property type="entry name" value="alpha/beta hydrolase"/>
    <property type="match status" value="1"/>
</dbReference>
<dbReference type="PROSITE" id="PS00122">
    <property type="entry name" value="CARBOXYLESTERASE_B_1"/>
    <property type="match status" value="1"/>
</dbReference>
<dbReference type="AlphaFoldDB" id="D2A578"/>